<organism evidence="4 5">
    <name type="scientific">Streptomyces fodineus</name>
    <dbReference type="NCBI Taxonomy" id="1904616"/>
    <lineage>
        <taxon>Bacteria</taxon>
        <taxon>Bacillati</taxon>
        <taxon>Actinomycetota</taxon>
        <taxon>Actinomycetes</taxon>
        <taxon>Kitasatosporales</taxon>
        <taxon>Streptomycetaceae</taxon>
        <taxon>Streptomyces</taxon>
    </lineage>
</organism>
<dbReference type="GO" id="GO:0005829">
    <property type="term" value="C:cytosol"/>
    <property type="evidence" value="ECO:0007669"/>
    <property type="project" value="TreeGrafter"/>
</dbReference>
<dbReference type="Proteomes" id="UP000094960">
    <property type="component" value="Chromosome"/>
</dbReference>
<comment type="similarity">
    <text evidence="1 2">Belongs to the dTDP-4-dehydrorhamnose reductase family.</text>
</comment>
<feature type="domain" description="RmlD-like substrate binding" evidence="3">
    <location>
        <begin position="6"/>
        <end position="285"/>
    </location>
</feature>
<gene>
    <name evidence="4" type="ORF">BFF78_41060</name>
</gene>
<keyword evidence="2" id="KW-0521">NADP</keyword>
<dbReference type="GO" id="GO:0019305">
    <property type="term" value="P:dTDP-rhamnose biosynthetic process"/>
    <property type="evidence" value="ECO:0007669"/>
    <property type="project" value="UniProtKB-UniPathway"/>
</dbReference>
<dbReference type="SUPFAM" id="SSF51735">
    <property type="entry name" value="NAD(P)-binding Rossmann-fold domains"/>
    <property type="match status" value="1"/>
</dbReference>
<dbReference type="InterPro" id="IPR029903">
    <property type="entry name" value="RmlD-like-bd"/>
</dbReference>
<keyword evidence="5" id="KW-1185">Reference proteome</keyword>
<proteinExistence type="inferred from homology"/>
<dbReference type="NCBIfam" id="TIGR01214">
    <property type="entry name" value="rmlD"/>
    <property type="match status" value="1"/>
</dbReference>
<reference evidence="5" key="1">
    <citation type="submission" date="2016-09" db="EMBL/GenBank/DDBJ databases">
        <title>Streptomyces puniciscabiei strain:TW1S1 Genome sequencing and assembly.</title>
        <authorList>
            <person name="Kim M.-K."/>
            <person name="Kim S.B."/>
        </authorList>
    </citation>
    <scope>NUCLEOTIDE SEQUENCE [LARGE SCALE GENOMIC DNA]</scope>
    <source>
        <strain evidence="5">TW1S1</strain>
    </source>
</reference>
<name>A0A1D7YQ36_9ACTN</name>
<protein>
    <recommendedName>
        <fullName evidence="2">dTDP-4-dehydrorhamnose reductase</fullName>
        <ecNumber evidence="2">1.1.1.133</ecNumber>
    </recommendedName>
</protein>
<dbReference type="PANTHER" id="PTHR10491:SF4">
    <property type="entry name" value="METHIONINE ADENOSYLTRANSFERASE 2 SUBUNIT BETA"/>
    <property type="match status" value="1"/>
</dbReference>
<evidence type="ECO:0000313" key="5">
    <source>
        <dbReference type="Proteomes" id="UP000094960"/>
    </source>
</evidence>
<dbReference type="Pfam" id="PF04321">
    <property type="entry name" value="RmlD_sub_bind"/>
    <property type="match status" value="1"/>
</dbReference>
<sequence length="297" mass="31730">MTTTWLITGATGMLGQDVVARLGRDGEEAVGLDRCGLDITDTDAVHDVLNAHRPRIVVNCAAWTAVDDAEAREADALRVNGDGPRHLAEACAKAGARLIQVSTDYVFAGDGTGPYPEDAPTAPRSAYGRTKLAGEQAVLAALPDTGHVVRTAWLYGAGGGNFVGTMLRLESVRDTVDVVDDQRGQPTWTVDLADRLVRLGRATLAGTAPAGVYHGTSGGETTWFGLAQEVFRLLGADPGRVRPTSSTAFVRPAPRPAYSVLRHDRWRRAGIEPIRPWRDALEAAFPALLDERKGSAR</sequence>
<dbReference type="AlphaFoldDB" id="A0A1D7YQ36"/>
<evidence type="ECO:0000259" key="3">
    <source>
        <dbReference type="Pfam" id="PF04321"/>
    </source>
</evidence>
<dbReference type="GO" id="GO:0008831">
    <property type="term" value="F:dTDP-4-dehydrorhamnose reductase activity"/>
    <property type="evidence" value="ECO:0007669"/>
    <property type="project" value="UniProtKB-EC"/>
</dbReference>
<dbReference type="EMBL" id="CP017248">
    <property type="protein sequence ID" value="AOR37642.1"/>
    <property type="molecule type" value="Genomic_DNA"/>
</dbReference>
<dbReference type="InterPro" id="IPR005913">
    <property type="entry name" value="dTDP_dehydrorham_reduct"/>
</dbReference>
<dbReference type="CDD" id="cd05254">
    <property type="entry name" value="dTDP_HR_like_SDR_e"/>
    <property type="match status" value="1"/>
</dbReference>
<comment type="pathway">
    <text evidence="2">Carbohydrate biosynthesis; dTDP-L-rhamnose biosynthesis.</text>
</comment>
<evidence type="ECO:0000256" key="1">
    <source>
        <dbReference type="ARBA" id="ARBA00010944"/>
    </source>
</evidence>
<dbReference type="KEGG" id="spun:BFF78_41060"/>
<keyword evidence="2" id="KW-0560">Oxidoreductase</keyword>
<dbReference type="Gene3D" id="3.40.50.720">
    <property type="entry name" value="NAD(P)-binding Rossmann-like Domain"/>
    <property type="match status" value="1"/>
</dbReference>
<dbReference type="Gene3D" id="3.90.25.10">
    <property type="entry name" value="UDP-galactose 4-epimerase, domain 1"/>
    <property type="match status" value="1"/>
</dbReference>
<evidence type="ECO:0000256" key="2">
    <source>
        <dbReference type="RuleBase" id="RU364082"/>
    </source>
</evidence>
<dbReference type="InterPro" id="IPR036291">
    <property type="entry name" value="NAD(P)-bd_dom_sf"/>
</dbReference>
<dbReference type="EC" id="1.1.1.133" evidence="2"/>
<comment type="function">
    <text evidence="2">Catalyzes the reduction of dTDP-6-deoxy-L-lyxo-4-hexulose to yield dTDP-L-rhamnose.</text>
</comment>
<dbReference type="UniPathway" id="UPA00124"/>
<dbReference type="PANTHER" id="PTHR10491">
    <property type="entry name" value="DTDP-4-DEHYDRORHAMNOSE REDUCTASE"/>
    <property type="match status" value="1"/>
</dbReference>
<evidence type="ECO:0000313" key="4">
    <source>
        <dbReference type="EMBL" id="AOR37642.1"/>
    </source>
</evidence>
<accession>A0A1D7YQ36</accession>
<dbReference type="RefSeq" id="WP_069784130.1">
    <property type="nucleotide sequence ID" value="NZ_CP017248.1"/>
</dbReference>